<gene>
    <name evidence="2" type="ORF">P691DRAFT_645849</name>
</gene>
<dbReference type="OrthoDB" id="2641762at2759"/>
<evidence type="ECO:0000313" key="3">
    <source>
        <dbReference type="Proteomes" id="UP000807342"/>
    </source>
</evidence>
<proteinExistence type="predicted"/>
<feature type="transmembrane region" description="Helical" evidence="1">
    <location>
        <begin position="165"/>
        <end position="186"/>
    </location>
</feature>
<keyword evidence="3" id="KW-1185">Reference proteome</keyword>
<feature type="transmembrane region" description="Helical" evidence="1">
    <location>
        <begin position="12"/>
        <end position="33"/>
    </location>
</feature>
<evidence type="ECO:0000313" key="2">
    <source>
        <dbReference type="EMBL" id="KAF9444353.1"/>
    </source>
</evidence>
<sequence>LYEEIDLVSSTAITGLLYGIALSLYVLSSRSLYPQLKVPDQRRHAIFMSVYTSVVMICGIMYFALTVLGDRLAYIDHNTSIGEPLDYLEIFDFTQPSGITLNIFGLLIDVLTLGIQIWRLWVIYSATRYAVVVIILPVLLFLCFIAMGVINLVPIPVTGDAYETLVVSQLTIEILVTVLVVARLLVVRRRHIRLMGASEISKQYMSIATMLIESYALESAWTLAVLVAHSVNSTAVYTFFADCDGAIEVIAYLLVIYRVSTGRGWNKQTERQLSSLHF</sequence>
<organism evidence="2 3">
    <name type="scientific">Macrolepiota fuliginosa MF-IS2</name>
    <dbReference type="NCBI Taxonomy" id="1400762"/>
    <lineage>
        <taxon>Eukaryota</taxon>
        <taxon>Fungi</taxon>
        <taxon>Dikarya</taxon>
        <taxon>Basidiomycota</taxon>
        <taxon>Agaricomycotina</taxon>
        <taxon>Agaricomycetes</taxon>
        <taxon>Agaricomycetidae</taxon>
        <taxon>Agaricales</taxon>
        <taxon>Agaricineae</taxon>
        <taxon>Agaricaceae</taxon>
        <taxon>Macrolepiota</taxon>
    </lineage>
</organism>
<dbReference type="EMBL" id="MU151383">
    <property type="protein sequence ID" value="KAF9444353.1"/>
    <property type="molecule type" value="Genomic_DNA"/>
</dbReference>
<evidence type="ECO:0000256" key="1">
    <source>
        <dbReference type="SAM" id="Phobius"/>
    </source>
</evidence>
<comment type="caution">
    <text evidence="2">The sequence shown here is derived from an EMBL/GenBank/DDBJ whole genome shotgun (WGS) entry which is preliminary data.</text>
</comment>
<protein>
    <submittedName>
        <fullName evidence="2">Uncharacterized protein</fullName>
    </submittedName>
</protein>
<keyword evidence="1" id="KW-0812">Transmembrane</keyword>
<dbReference type="Proteomes" id="UP000807342">
    <property type="component" value="Unassembled WGS sequence"/>
</dbReference>
<feature type="transmembrane region" description="Helical" evidence="1">
    <location>
        <begin position="45"/>
        <end position="65"/>
    </location>
</feature>
<keyword evidence="1" id="KW-0472">Membrane</keyword>
<name>A0A9P6C0G3_9AGAR</name>
<reference evidence="2" key="1">
    <citation type="submission" date="2020-11" db="EMBL/GenBank/DDBJ databases">
        <authorList>
            <consortium name="DOE Joint Genome Institute"/>
            <person name="Ahrendt S."/>
            <person name="Riley R."/>
            <person name="Andreopoulos W."/>
            <person name="Labutti K."/>
            <person name="Pangilinan J."/>
            <person name="Ruiz-Duenas F.J."/>
            <person name="Barrasa J.M."/>
            <person name="Sanchez-Garcia M."/>
            <person name="Camarero S."/>
            <person name="Miyauchi S."/>
            <person name="Serrano A."/>
            <person name="Linde D."/>
            <person name="Babiker R."/>
            <person name="Drula E."/>
            <person name="Ayuso-Fernandez I."/>
            <person name="Pacheco R."/>
            <person name="Padilla G."/>
            <person name="Ferreira P."/>
            <person name="Barriuso J."/>
            <person name="Kellner H."/>
            <person name="Castanera R."/>
            <person name="Alfaro M."/>
            <person name="Ramirez L."/>
            <person name="Pisabarro A.G."/>
            <person name="Kuo A."/>
            <person name="Tritt A."/>
            <person name="Lipzen A."/>
            <person name="He G."/>
            <person name="Yan M."/>
            <person name="Ng V."/>
            <person name="Cullen D."/>
            <person name="Martin F."/>
            <person name="Rosso M.-N."/>
            <person name="Henrissat B."/>
            <person name="Hibbett D."/>
            <person name="Martinez A.T."/>
            <person name="Grigoriev I.V."/>
        </authorList>
    </citation>
    <scope>NUCLEOTIDE SEQUENCE</scope>
    <source>
        <strain evidence="2">MF-IS2</strain>
    </source>
</reference>
<feature type="transmembrane region" description="Helical" evidence="1">
    <location>
        <begin position="129"/>
        <end position="153"/>
    </location>
</feature>
<feature type="transmembrane region" description="Helical" evidence="1">
    <location>
        <begin position="99"/>
        <end position="122"/>
    </location>
</feature>
<feature type="non-terminal residue" evidence="2">
    <location>
        <position position="1"/>
    </location>
</feature>
<keyword evidence="1" id="KW-1133">Transmembrane helix</keyword>
<feature type="transmembrane region" description="Helical" evidence="1">
    <location>
        <begin position="235"/>
        <end position="257"/>
    </location>
</feature>
<accession>A0A9P6C0G3</accession>
<dbReference type="AlphaFoldDB" id="A0A9P6C0G3"/>
<feature type="non-terminal residue" evidence="2">
    <location>
        <position position="278"/>
    </location>
</feature>
<feature type="transmembrane region" description="Helical" evidence="1">
    <location>
        <begin position="207"/>
        <end position="229"/>
    </location>
</feature>